<reference evidence="6" key="1">
    <citation type="submission" date="2016-10" db="EMBL/GenBank/DDBJ databases">
        <authorList>
            <person name="Varghese N."/>
            <person name="Submissions S."/>
        </authorList>
    </citation>
    <scope>NUCLEOTIDE SEQUENCE [LARGE SCALE GENOMIC DNA]</scope>
    <source>
        <strain evidence="6">CGMCC 1.10121</strain>
    </source>
</reference>
<comment type="similarity">
    <text evidence="3">Belongs to the aldehyde dehydrogenase family.</text>
</comment>
<dbReference type="InterPro" id="IPR016163">
    <property type="entry name" value="Ald_DH_C"/>
</dbReference>
<dbReference type="InterPro" id="IPR016162">
    <property type="entry name" value="Ald_DH_N"/>
</dbReference>
<dbReference type="Gene3D" id="3.40.309.10">
    <property type="entry name" value="Aldehyde Dehydrogenase, Chain A, domain 2"/>
    <property type="match status" value="1"/>
</dbReference>
<dbReference type="PANTHER" id="PTHR11699">
    <property type="entry name" value="ALDEHYDE DEHYDROGENASE-RELATED"/>
    <property type="match status" value="1"/>
</dbReference>
<evidence type="ECO:0000259" key="4">
    <source>
        <dbReference type="Pfam" id="PF00171"/>
    </source>
</evidence>
<dbReference type="GO" id="GO:0016620">
    <property type="term" value="F:oxidoreductase activity, acting on the aldehyde or oxo group of donors, NAD or NADP as acceptor"/>
    <property type="evidence" value="ECO:0007669"/>
    <property type="project" value="InterPro"/>
</dbReference>
<dbReference type="AlphaFoldDB" id="A0A1H8UYX3"/>
<sequence length="296" mass="31065">MALLAGNTVVVKPAEQTPFSALAGAELLYEAGLPRDAFHVVTGTGAEAGAALVNTVDFVSFTGGTGTGRQIGELAGRRGISCSLELGGKNPMVVLADVDLNVTLERMVQGCFGNSGQVCMAPERIYVEAAVYDEFLTRFIERVEQLTLGASFDYDIEVGSLISEAHLAKVAAHVDDAVAKGATVLTGGRARPDVGPTVYEPTVLVDVTEEMTLCAEETFGPVIAIYRVEDAEEAIRRANETPYGLNASVWTSDRQRGVSVTRRLDAGMVTINDAYAVGYAAPTAPMGGTKGSGIGR</sequence>
<protein>
    <submittedName>
        <fullName evidence="5">Aldehyde dehydrogenase family protein</fullName>
    </submittedName>
</protein>
<dbReference type="InterPro" id="IPR015590">
    <property type="entry name" value="Aldehyde_DH_dom"/>
</dbReference>
<feature type="active site" evidence="2">
    <location>
        <position position="85"/>
    </location>
</feature>
<feature type="domain" description="Aldehyde dehydrogenase" evidence="4">
    <location>
        <begin position="2"/>
        <end position="296"/>
    </location>
</feature>
<dbReference type="InterPro" id="IPR016160">
    <property type="entry name" value="Ald_DH_CS_CYS"/>
</dbReference>
<dbReference type="InterPro" id="IPR029510">
    <property type="entry name" value="Ald_DH_CS_GLU"/>
</dbReference>
<dbReference type="SUPFAM" id="SSF53720">
    <property type="entry name" value="ALDH-like"/>
    <property type="match status" value="1"/>
</dbReference>
<evidence type="ECO:0000313" key="6">
    <source>
        <dbReference type="Proteomes" id="UP000199126"/>
    </source>
</evidence>
<dbReference type="Proteomes" id="UP000199126">
    <property type="component" value="Unassembled WGS sequence"/>
</dbReference>
<organism evidence="5 6">
    <name type="scientific">Halogranum amylolyticum</name>
    <dbReference type="NCBI Taxonomy" id="660520"/>
    <lineage>
        <taxon>Archaea</taxon>
        <taxon>Methanobacteriati</taxon>
        <taxon>Methanobacteriota</taxon>
        <taxon>Stenosarchaea group</taxon>
        <taxon>Halobacteria</taxon>
        <taxon>Halobacteriales</taxon>
        <taxon>Haloferacaceae</taxon>
    </lineage>
</organism>
<dbReference type="OrthoDB" id="6342at2157"/>
<accession>A0A1H8UYX3</accession>
<evidence type="ECO:0000256" key="3">
    <source>
        <dbReference type="RuleBase" id="RU003345"/>
    </source>
</evidence>
<gene>
    <name evidence="5" type="ORF">SAMN04487948_11319</name>
</gene>
<dbReference type="FunFam" id="3.40.309.10:FF:000009">
    <property type="entry name" value="Aldehyde dehydrogenase A"/>
    <property type="match status" value="1"/>
</dbReference>
<evidence type="ECO:0000256" key="1">
    <source>
        <dbReference type="ARBA" id="ARBA00023002"/>
    </source>
</evidence>
<keyword evidence="1 3" id="KW-0560">Oxidoreductase</keyword>
<dbReference type="PROSITE" id="PS00070">
    <property type="entry name" value="ALDEHYDE_DEHYDR_CYS"/>
    <property type="match status" value="1"/>
</dbReference>
<dbReference type="Gene3D" id="3.40.605.10">
    <property type="entry name" value="Aldehyde Dehydrogenase, Chain A, domain 1"/>
    <property type="match status" value="1"/>
</dbReference>
<dbReference type="PROSITE" id="PS00687">
    <property type="entry name" value="ALDEHYDE_DEHYDR_GLU"/>
    <property type="match status" value="1"/>
</dbReference>
<proteinExistence type="inferred from homology"/>
<dbReference type="EMBL" id="FODV01000013">
    <property type="protein sequence ID" value="SEP07758.1"/>
    <property type="molecule type" value="Genomic_DNA"/>
</dbReference>
<keyword evidence="6" id="KW-1185">Reference proteome</keyword>
<name>A0A1H8UYX3_9EURY</name>
<dbReference type="Pfam" id="PF00171">
    <property type="entry name" value="Aldedh"/>
    <property type="match status" value="1"/>
</dbReference>
<dbReference type="InterPro" id="IPR016161">
    <property type="entry name" value="Ald_DH/histidinol_DH"/>
</dbReference>
<dbReference type="RefSeq" id="WP_170864859.1">
    <property type="nucleotide sequence ID" value="NZ_FODV01000013.1"/>
</dbReference>
<evidence type="ECO:0000256" key="2">
    <source>
        <dbReference type="PROSITE-ProRule" id="PRU10007"/>
    </source>
</evidence>
<evidence type="ECO:0000313" key="5">
    <source>
        <dbReference type="EMBL" id="SEP07758.1"/>
    </source>
</evidence>